<protein>
    <submittedName>
        <fullName evidence="2">10612_t:CDS:1</fullName>
    </submittedName>
</protein>
<evidence type="ECO:0000313" key="3">
    <source>
        <dbReference type="Proteomes" id="UP000789901"/>
    </source>
</evidence>
<proteinExistence type="predicted"/>
<feature type="region of interest" description="Disordered" evidence="1">
    <location>
        <begin position="19"/>
        <end position="47"/>
    </location>
</feature>
<sequence>MQILQPKPTTNLVPKIRANTRYGHGPKKGCIRIEKSKQKENTSLFKT</sequence>
<feature type="compositionally biased region" description="Basic and acidic residues" evidence="1">
    <location>
        <begin position="31"/>
        <end position="40"/>
    </location>
</feature>
<comment type="caution">
    <text evidence="2">The sequence shown here is derived from an EMBL/GenBank/DDBJ whole genome shotgun (WGS) entry which is preliminary data.</text>
</comment>
<name>A0ABM8W5J9_GIGMA</name>
<keyword evidence="3" id="KW-1185">Reference proteome</keyword>
<reference evidence="2 3" key="1">
    <citation type="submission" date="2021-06" db="EMBL/GenBank/DDBJ databases">
        <authorList>
            <person name="Kallberg Y."/>
            <person name="Tangrot J."/>
            <person name="Rosling A."/>
        </authorList>
    </citation>
    <scope>NUCLEOTIDE SEQUENCE [LARGE SCALE GENOMIC DNA]</scope>
    <source>
        <strain evidence="2 3">120-4 pot B 10/14</strain>
    </source>
</reference>
<evidence type="ECO:0000256" key="1">
    <source>
        <dbReference type="SAM" id="MobiDB-lite"/>
    </source>
</evidence>
<gene>
    <name evidence="2" type="ORF">GMARGA_LOCUS3615</name>
</gene>
<organism evidence="2 3">
    <name type="scientific">Gigaspora margarita</name>
    <dbReference type="NCBI Taxonomy" id="4874"/>
    <lineage>
        <taxon>Eukaryota</taxon>
        <taxon>Fungi</taxon>
        <taxon>Fungi incertae sedis</taxon>
        <taxon>Mucoromycota</taxon>
        <taxon>Glomeromycotina</taxon>
        <taxon>Glomeromycetes</taxon>
        <taxon>Diversisporales</taxon>
        <taxon>Gigasporaceae</taxon>
        <taxon>Gigaspora</taxon>
    </lineage>
</organism>
<dbReference type="EMBL" id="CAJVQB010001321">
    <property type="protein sequence ID" value="CAG8530886.1"/>
    <property type="molecule type" value="Genomic_DNA"/>
</dbReference>
<evidence type="ECO:0000313" key="2">
    <source>
        <dbReference type="EMBL" id="CAG8530886.1"/>
    </source>
</evidence>
<dbReference type="Proteomes" id="UP000789901">
    <property type="component" value="Unassembled WGS sequence"/>
</dbReference>
<accession>A0ABM8W5J9</accession>